<feature type="non-terminal residue" evidence="2">
    <location>
        <position position="1"/>
    </location>
</feature>
<dbReference type="PANTHER" id="PTHR35043:SF9">
    <property type="match status" value="1"/>
</dbReference>
<name>A0A6A5UGU2_9PLEO</name>
<feature type="non-terminal residue" evidence="2">
    <location>
        <position position="64"/>
    </location>
</feature>
<proteinExistence type="predicted"/>
<keyword evidence="1" id="KW-1133">Transmembrane helix</keyword>
<organism evidence="2 3">
    <name type="scientific">Byssothecium circinans</name>
    <dbReference type="NCBI Taxonomy" id="147558"/>
    <lineage>
        <taxon>Eukaryota</taxon>
        <taxon>Fungi</taxon>
        <taxon>Dikarya</taxon>
        <taxon>Ascomycota</taxon>
        <taxon>Pezizomycotina</taxon>
        <taxon>Dothideomycetes</taxon>
        <taxon>Pleosporomycetidae</taxon>
        <taxon>Pleosporales</taxon>
        <taxon>Massarineae</taxon>
        <taxon>Massarinaceae</taxon>
        <taxon>Byssothecium</taxon>
    </lineage>
</organism>
<dbReference type="EMBL" id="ML976983">
    <property type="protein sequence ID" value="KAF1960307.1"/>
    <property type="molecule type" value="Genomic_DNA"/>
</dbReference>
<sequence>WHPEPTFRGTYSILSSCLITMSLCLWTAIHLNIPEHRKTWWITPQHWRKAKWLLIGLFAPEVVS</sequence>
<evidence type="ECO:0000313" key="2">
    <source>
        <dbReference type="EMBL" id="KAF1960307.1"/>
    </source>
</evidence>
<accession>A0A6A5UGU2</accession>
<keyword evidence="1" id="KW-0812">Transmembrane</keyword>
<keyword evidence="1" id="KW-0472">Membrane</keyword>
<dbReference type="Proteomes" id="UP000800035">
    <property type="component" value="Unassembled WGS sequence"/>
</dbReference>
<dbReference type="OrthoDB" id="9451547at2759"/>
<keyword evidence="3" id="KW-1185">Reference proteome</keyword>
<evidence type="ECO:0000256" key="1">
    <source>
        <dbReference type="SAM" id="Phobius"/>
    </source>
</evidence>
<feature type="transmembrane region" description="Helical" evidence="1">
    <location>
        <begin position="12"/>
        <end position="33"/>
    </location>
</feature>
<reference evidence="2" key="1">
    <citation type="journal article" date="2020" name="Stud. Mycol.">
        <title>101 Dothideomycetes genomes: a test case for predicting lifestyles and emergence of pathogens.</title>
        <authorList>
            <person name="Haridas S."/>
            <person name="Albert R."/>
            <person name="Binder M."/>
            <person name="Bloem J."/>
            <person name="Labutti K."/>
            <person name="Salamov A."/>
            <person name="Andreopoulos B."/>
            <person name="Baker S."/>
            <person name="Barry K."/>
            <person name="Bills G."/>
            <person name="Bluhm B."/>
            <person name="Cannon C."/>
            <person name="Castanera R."/>
            <person name="Culley D."/>
            <person name="Daum C."/>
            <person name="Ezra D."/>
            <person name="Gonzalez J."/>
            <person name="Henrissat B."/>
            <person name="Kuo A."/>
            <person name="Liang C."/>
            <person name="Lipzen A."/>
            <person name="Lutzoni F."/>
            <person name="Magnuson J."/>
            <person name="Mondo S."/>
            <person name="Nolan M."/>
            <person name="Ohm R."/>
            <person name="Pangilinan J."/>
            <person name="Park H.-J."/>
            <person name="Ramirez L."/>
            <person name="Alfaro M."/>
            <person name="Sun H."/>
            <person name="Tritt A."/>
            <person name="Yoshinaga Y."/>
            <person name="Zwiers L.-H."/>
            <person name="Turgeon B."/>
            <person name="Goodwin S."/>
            <person name="Spatafora J."/>
            <person name="Crous P."/>
            <person name="Grigoriev I."/>
        </authorList>
    </citation>
    <scope>NUCLEOTIDE SEQUENCE</scope>
    <source>
        <strain evidence="2">CBS 675.92</strain>
    </source>
</reference>
<dbReference type="AlphaFoldDB" id="A0A6A5UGU2"/>
<dbReference type="PANTHER" id="PTHR35043">
    <property type="entry name" value="TRANSCRIPTION FACTOR DOMAIN-CONTAINING PROTEIN"/>
    <property type="match status" value="1"/>
</dbReference>
<gene>
    <name evidence="2" type="ORF">CC80DRAFT_359412</name>
</gene>
<evidence type="ECO:0000313" key="3">
    <source>
        <dbReference type="Proteomes" id="UP000800035"/>
    </source>
</evidence>
<protein>
    <submittedName>
        <fullName evidence="2">Uncharacterized protein</fullName>
    </submittedName>
</protein>